<evidence type="ECO:0000313" key="7">
    <source>
        <dbReference type="Proteomes" id="UP000004508"/>
    </source>
</evidence>
<dbReference type="GO" id="GO:0005524">
    <property type="term" value="F:ATP binding"/>
    <property type="evidence" value="ECO:0007669"/>
    <property type="project" value="UniProtKB-KW"/>
</dbReference>
<comment type="similarity">
    <text evidence="1">Belongs to the ABC transporter superfamily.</text>
</comment>
<keyword evidence="7" id="KW-1185">Reference proteome</keyword>
<accession>D6U6C7</accession>
<dbReference type="Proteomes" id="UP000004508">
    <property type="component" value="Unassembled WGS sequence"/>
</dbReference>
<dbReference type="SUPFAM" id="SSF52540">
    <property type="entry name" value="P-loop containing nucleoside triphosphate hydrolases"/>
    <property type="match status" value="1"/>
</dbReference>
<dbReference type="PROSITE" id="PS50893">
    <property type="entry name" value="ABC_TRANSPORTER_2"/>
    <property type="match status" value="1"/>
</dbReference>
<name>D6U6C7_KTERA</name>
<sequence>MRIEVRHLTKVYRGDIRALEDLSLTISGGMFGLLGPNGAGKTTFMRILAGVLSPSNGSIRVGSYDGTTERGRTQIKRILGYLPQELGVYTDLSAYEFLDYMGILKGLDDRKQRQRRVDESLEIVAMSHLARRKLKTFSGGMKRRIGIAQALLNDPQLLIVDEPTAGLDPEERILFRNLLSDLAGKRTVLLSTHIVEDIAQTCQQLACIAKGRLLFQGTVSEMLKEAQGKVWQITADQKPEGNFTIVSTLNMGLNTHYRVVGEKPSNPNVVAIEPNLEDSYIWFMRNTRQALASPRSPLNE</sequence>
<dbReference type="InterPro" id="IPR017871">
    <property type="entry name" value="ABC_transporter-like_CS"/>
</dbReference>
<reference evidence="6 7" key="1">
    <citation type="journal article" date="2011" name="Stand. Genomic Sci.">
        <title>Non-contiguous finished genome sequence and contextual data of the filamentous soil bacterium Ktedonobacter racemifer type strain (SOSP1-21).</title>
        <authorList>
            <person name="Chang Y.J."/>
            <person name="Land M."/>
            <person name="Hauser L."/>
            <person name="Chertkov O."/>
            <person name="Del Rio T.G."/>
            <person name="Nolan M."/>
            <person name="Copeland A."/>
            <person name="Tice H."/>
            <person name="Cheng J.F."/>
            <person name="Lucas S."/>
            <person name="Han C."/>
            <person name="Goodwin L."/>
            <person name="Pitluck S."/>
            <person name="Ivanova N."/>
            <person name="Ovchinikova G."/>
            <person name="Pati A."/>
            <person name="Chen A."/>
            <person name="Palaniappan K."/>
            <person name="Mavromatis K."/>
            <person name="Liolios K."/>
            <person name="Brettin T."/>
            <person name="Fiebig A."/>
            <person name="Rohde M."/>
            <person name="Abt B."/>
            <person name="Goker M."/>
            <person name="Detter J.C."/>
            <person name="Woyke T."/>
            <person name="Bristow J."/>
            <person name="Eisen J.A."/>
            <person name="Markowitz V."/>
            <person name="Hugenholtz P."/>
            <person name="Kyrpides N.C."/>
            <person name="Klenk H.P."/>
            <person name="Lapidus A."/>
        </authorList>
    </citation>
    <scope>NUCLEOTIDE SEQUENCE [LARGE SCALE GENOMIC DNA]</scope>
    <source>
        <strain evidence="7">DSM 44963</strain>
    </source>
</reference>
<dbReference type="PANTHER" id="PTHR43335:SF2">
    <property type="entry name" value="ABC TRANSPORTER, ATP-BINDING PROTEIN"/>
    <property type="match status" value="1"/>
</dbReference>
<dbReference type="Gene3D" id="3.40.50.300">
    <property type="entry name" value="P-loop containing nucleotide triphosphate hydrolases"/>
    <property type="match status" value="1"/>
</dbReference>
<keyword evidence="4" id="KW-0067">ATP-binding</keyword>
<dbReference type="InParanoid" id="D6U6C7"/>
<dbReference type="Pfam" id="PF00005">
    <property type="entry name" value="ABC_tran"/>
    <property type="match status" value="1"/>
</dbReference>
<dbReference type="eggNOG" id="COG1131">
    <property type="taxonomic scope" value="Bacteria"/>
</dbReference>
<proteinExistence type="inferred from homology"/>
<evidence type="ECO:0000256" key="1">
    <source>
        <dbReference type="ARBA" id="ARBA00005417"/>
    </source>
</evidence>
<organism evidence="6 7">
    <name type="scientific">Ktedonobacter racemifer DSM 44963</name>
    <dbReference type="NCBI Taxonomy" id="485913"/>
    <lineage>
        <taxon>Bacteria</taxon>
        <taxon>Bacillati</taxon>
        <taxon>Chloroflexota</taxon>
        <taxon>Ktedonobacteria</taxon>
        <taxon>Ktedonobacterales</taxon>
        <taxon>Ktedonobacteraceae</taxon>
        <taxon>Ktedonobacter</taxon>
    </lineage>
</organism>
<dbReference type="PANTHER" id="PTHR43335">
    <property type="entry name" value="ABC TRANSPORTER, ATP-BINDING PROTEIN"/>
    <property type="match status" value="1"/>
</dbReference>
<evidence type="ECO:0000256" key="4">
    <source>
        <dbReference type="ARBA" id="ARBA00022840"/>
    </source>
</evidence>
<evidence type="ECO:0000259" key="5">
    <source>
        <dbReference type="PROSITE" id="PS50893"/>
    </source>
</evidence>
<evidence type="ECO:0000256" key="2">
    <source>
        <dbReference type="ARBA" id="ARBA00022448"/>
    </source>
</evidence>
<dbReference type="STRING" id="485913.Krac_1150"/>
<dbReference type="InterPro" id="IPR003439">
    <property type="entry name" value="ABC_transporter-like_ATP-bd"/>
</dbReference>
<dbReference type="CDD" id="cd03264">
    <property type="entry name" value="ABC_drug_resistance_like"/>
    <property type="match status" value="1"/>
</dbReference>
<dbReference type="PROSITE" id="PS00211">
    <property type="entry name" value="ABC_TRANSPORTER_1"/>
    <property type="match status" value="1"/>
</dbReference>
<comment type="caution">
    <text evidence="6">The sequence shown here is derived from an EMBL/GenBank/DDBJ whole genome shotgun (WGS) entry which is preliminary data.</text>
</comment>
<evidence type="ECO:0000256" key="3">
    <source>
        <dbReference type="ARBA" id="ARBA00022741"/>
    </source>
</evidence>
<keyword evidence="3" id="KW-0547">Nucleotide-binding</keyword>
<dbReference type="InterPro" id="IPR027417">
    <property type="entry name" value="P-loop_NTPase"/>
</dbReference>
<evidence type="ECO:0000313" key="6">
    <source>
        <dbReference type="EMBL" id="EFH80538.1"/>
    </source>
</evidence>
<dbReference type="GO" id="GO:0016887">
    <property type="term" value="F:ATP hydrolysis activity"/>
    <property type="evidence" value="ECO:0007669"/>
    <property type="project" value="InterPro"/>
</dbReference>
<dbReference type="RefSeq" id="WP_007923178.1">
    <property type="nucleotide sequence ID" value="NZ_ADVG01000005.1"/>
</dbReference>
<gene>
    <name evidence="6" type="ORF">Krac_1150</name>
</gene>
<feature type="domain" description="ABC transporter" evidence="5">
    <location>
        <begin position="3"/>
        <end position="235"/>
    </location>
</feature>
<keyword evidence="2" id="KW-0813">Transport</keyword>
<dbReference type="SMART" id="SM00382">
    <property type="entry name" value="AAA"/>
    <property type="match status" value="1"/>
</dbReference>
<dbReference type="OrthoDB" id="9808363at2"/>
<dbReference type="InterPro" id="IPR003593">
    <property type="entry name" value="AAA+_ATPase"/>
</dbReference>
<protein>
    <submittedName>
        <fullName evidence="6">ABC transporter related protein</fullName>
    </submittedName>
</protein>
<dbReference type="AlphaFoldDB" id="D6U6C7"/>
<dbReference type="EMBL" id="ADVG01000005">
    <property type="protein sequence ID" value="EFH80538.1"/>
    <property type="molecule type" value="Genomic_DNA"/>
</dbReference>